<dbReference type="Proteomes" id="UP001595973">
    <property type="component" value="Unassembled WGS sequence"/>
</dbReference>
<dbReference type="EMBL" id="JBHSGI010000004">
    <property type="protein sequence ID" value="MFC4668160.1"/>
    <property type="molecule type" value="Genomic_DNA"/>
</dbReference>
<reference evidence="2" key="1">
    <citation type="journal article" date="2019" name="Int. J. Syst. Evol. Microbiol.">
        <title>The Global Catalogue of Microorganisms (GCM) 10K type strain sequencing project: providing services to taxonomists for standard genome sequencing and annotation.</title>
        <authorList>
            <consortium name="The Broad Institute Genomics Platform"/>
            <consortium name="The Broad Institute Genome Sequencing Center for Infectious Disease"/>
            <person name="Wu L."/>
            <person name="Ma J."/>
        </authorList>
    </citation>
    <scope>NUCLEOTIDE SEQUENCE [LARGE SCALE GENOMIC DNA]</scope>
    <source>
        <strain evidence="2">CGMCC 4.7283</strain>
    </source>
</reference>
<name>A0ABV9KDA6_9RHOB</name>
<evidence type="ECO:0000313" key="2">
    <source>
        <dbReference type="Proteomes" id="UP001595973"/>
    </source>
</evidence>
<sequence>MVAYNFQPEFAGPIEAGLKRSTIRPNGKRRHARAGEELQLYTGLRTRSSRLLLRVPCERSVPIEIHAKGVWADGVFKTNPAYYTTLAQIEGFANFGNLQAWFDRRYGLPVCDMTQIVWDPAQALSGPETADPGAS</sequence>
<gene>
    <name evidence="1" type="ORF">ACFO5X_06305</name>
</gene>
<comment type="caution">
    <text evidence="1">The sequence shown here is derived from an EMBL/GenBank/DDBJ whole genome shotgun (WGS) entry which is preliminary data.</text>
</comment>
<proteinExistence type="predicted"/>
<organism evidence="1 2">
    <name type="scientific">Seohaeicola nanhaiensis</name>
    <dbReference type="NCBI Taxonomy" id="1387282"/>
    <lineage>
        <taxon>Bacteria</taxon>
        <taxon>Pseudomonadati</taxon>
        <taxon>Pseudomonadota</taxon>
        <taxon>Alphaproteobacteria</taxon>
        <taxon>Rhodobacterales</taxon>
        <taxon>Roseobacteraceae</taxon>
        <taxon>Seohaeicola</taxon>
    </lineage>
</organism>
<evidence type="ECO:0008006" key="3">
    <source>
        <dbReference type="Google" id="ProtNLM"/>
    </source>
</evidence>
<dbReference type="RefSeq" id="WP_380716428.1">
    <property type="nucleotide sequence ID" value="NZ_JBHSGI010000004.1"/>
</dbReference>
<protein>
    <recommendedName>
        <fullName evidence="3">ASCH domain-containing protein</fullName>
    </recommendedName>
</protein>
<evidence type="ECO:0000313" key="1">
    <source>
        <dbReference type="EMBL" id="MFC4668160.1"/>
    </source>
</evidence>
<accession>A0ABV9KDA6</accession>
<keyword evidence="2" id="KW-1185">Reference proteome</keyword>